<dbReference type="Pfam" id="PF00782">
    <property type="entry name" value="DSPc"/>
    <property type="match status" value="1"/>
</dbReference>
<evidence type="ECO:0000256" key="5">
    <source>
        <dbReference type="ARBA" id="ARBA00060867"/>
    </source>
</evidence>
<dbReference type="FunFam" id="3.90.190.10:FF:000027">
    <property type="entry name" value="Protein tyrosine phosphatase domain containing 1"/>
    <property type="match status" value="1"/>
</dbReference>
<evidence type="ECO:0000256" key="3">
    <source>
        <dbReference type="ARBA" id="ARBA00022912"/>
    </source>
</evidence>
<dbReference type="SUPFAM" id="SSF52799">
    <property type="entry name" value="(Phosphotyrosine protein) phosphatases II"/>
    <property type="match status" value="1"/>
</dbReference>
<evidence type="ECO:0000256" key="1">
    <source>
        <dbReference type="ARBA" id="ARBA00022794"/>
    </source>
</evidence>
<dbReference type="InterPro" id="IPR020422">
    <property type="entry name" value="TYR_PHOSPHATASE_DUAL_dom"/>
</dbReference>
<feature type="compositionally biased region" description="Acidic residues" evidence="7">
    <location>
        <begin position="373"/>
        <end position="382"/>
    </location>
</feature>
<feature type="compositionally biased region" description="Basic residues" evidence="7">
    <location>
        <begin position="660"/>
        <end position="672"/>
    </location>
</feature>
<feature type="compositionally biased region" description="Gly residues" evidence="7">
    <location>
        <begin position="481"/>
        <end position="490"/>
    </location>
</feature>
<dbReference type="InterPro" id="IPR000387">
    <property type="entry name" value="Tyr_Pase_dom"/>
</dbReference>
<dbReference type="CDD" id="cd14506">
    <property type="entry name" value="PTP_PTPDC1"/>
    <property type="match status" value="1"/>
</dbReference>
<keyword evidence="1" id="KW-0970">Cilium biogenesis/degradation</keyword>
<dbReference type="InterPro" id="IPR029021">
    <property type="entry name" value="Prot-tyrosine_phosphatase-like"/>
</dbReference>
<dbReference type="SMART" id="SM00404">
    <property type="entry name" value="PTPc_motif"/>
    <property type="match status" value="1"/>
</dbReference>
<proteinExistence type="inferred from homology"/>
<feature type="region of interest" description="Disordered" evidence="7">
    <location>
        <begin position="367"/>
        <end position="714"/>
    </location>
</feature>
<dbReference type="InterPro" id="IPR000340">
    <property type="entry name" value="Dual-sp_phosphatase_cat-dom"/>
</dbReference>
<dbReference type="PANTHER" id="PTHR23339">
    <property type="entry name" value="TYROSINE SPECIFIC PROTEIN PHOSPHATASE AND DUAL SPECIFICITY PROTEIN PHOSPHATASE"/>
    <property type="match status" value="1"/>
</dbReference>
<evidence type="ECO:0000259" key="9">
    <source>
        <dbReference type="PROSITE" id="PS50056"/>
    </source>
</evidence>
<feature type="compositionally biased region" description="Low complexity" evidence="7">
    <location>
        <begin position="644"/>
        <end position="659"/>
    </location>
</feature>
<feature type="compositionally biased region" description="Low complexity" evidence="7">
    <location>
        <begin position="396"/>
        <end position="411"/>
    </location>
</feature>
<dbReference type="PROSITE" id="PS50056">
    <property type="entry name" value="TYR_PHOSPHATASE_2"/>
    <property type="match status" value="1"/>
</dbReference>
<feature type="compositionally biased region" description="Gly residues" evidence="7">
    <location>
        <begin position="383"/>
        <end position="393"/>
    </location>
</feature>
<evidence type="ECO:0000259" key="8">
    <source>
        <dbReference type="PROSITE" id="PS50054"/>
    </source>
</evidence>
<dbReference type="Proteomes" id="UP001318040">
    <property type="component" value="Chromosome 42"/>
</dbReference>
<reference evidence="11" key="1">
    <citation type="submission" date="2025-08" db="UniProtKB">
        <authorList>
            <consortium name="RefSeq"/>
        </authorList>
    </citation>
    <scope>IDENTIFICATION</scope>
    <source>
        <tissue evidence="11">Sperm</tissue>
    </source>
</reference>
<dbReference type="InterPro" id="IPR003595">
    <property type="entry name" value="Tyr_Pase_cat"/>
</dbReference>
<dbReference type="RefSeq" id="XP_032825587.1">
    <property type="nucleotide sequence ID" value="XM_032969696.1"/>
</dbReference>
<dbReference type="InterPro" id="IPR050561">
    <property type="entry name" value="PTP"/>
</dbReference>
<feature type="compositionally biased region" description="Basic and acidic residues" evidence="7">
    <location>
        <begin position="633"/>
        <end position="642"/>
    </location>
</feature>
<dbReference type="InterPro" id="IPR049573">
    <property type="entry name" value="PTPDC1_PTP"/>
</dbReference>
<dbReference type="PROSITE" id="PS50054">
    <property type="entry name" value="TYR_PHOSPHATASE_DUAL"/>
    <property type="match status" value="1"/>
</dbReference>
<keyword evidence="2" id="KW-0378">Hydrolase</keyword>
<name>A0AAJ7TZP2_PETMA</name>
<comment type="function">
    <text evidence="4">May play roles in cilia formation and/or maintenance.</text>
</comment>
<accession>A0AAJ7TZP2</accession>
<evidence type="ECO:0000256" key="6">
    <source>
        <dbReference type="ARBA" id="ARBA00072096"/>
    </source>
</evidence>
<evidence type="ECO:0000313" key="11">
    <source>
        <dbReference type="RefSeq" id="XP_032825587.1"/>
    </source>
</evidence>
<sequence length="887" mass="94562">MATGISLHNEGMAVALATSGRAIFQEPGATGSARRPTAKYTKVGERLRHVIPGPVQCSVACGGRACKYENPSRLRADEQAVHGVYSSWVTENILAMARPSTETIEKYDVIEQFKSLGISTVINLQWPGEHASCGFPLEEESGFTYLPRVFMDNNIYFYNFCWKDYGVASLTTILDMVKVITFALQEGKVAIHCHAGLGRTGVLIACYLVFAGRMHPDQAILYVRARRPNAVQTRGQLLCVREFAQFLTPLRSVFSCMAWAPPTEPLTPGTAWPASTPYRAPPVTLSQYLIRQRHLLHGYEARRLKHVPKIVHLVCHLLTQIANNACPPTHGDGSSDSSDSEVEVPDLTAEIEKTVSQLALLCFEPDAAPLPDSADEEGEEEGAGGPADPGGHGTLAPWWPRGGRAAAGSRRPGPRRFSYSDSDLRRAGAGDGLREAGPASPPGGGARFAAGVPPPPGRPTESGGAAGERTPGRRREDGEHGVAGGTGGGADPRTLFYQRLGDGASGTVDPPLIVVPPPPRDPPPPIVLQSPSDESQPEEGDGNRVGPSGPAAGPAGRSAVATASEGEEEEVAVSAVAPGGEVATTSEDGTRRYCGSSSSSAGRVNDTTPPIPAGGAHHRTSGARQPAPNGTCRPEREGRESLPRQQEQQQQKRWQQQQQQRRRVRRHQRRSRSPREAVTRADTPPGLHGGTGGDARASEGSEGDGPLVGGKGGPRRLEVAQALTEETPEPGCALWERVAAWQRELNWREGAWERLCGERRPAVLAALMFSWLEQLREPALGHTDLERLHEASGARGVCPATRALQALSKGQEQTVLCVMDCVAGLGPLPPQLEDALLCRVARALTQVGMGGSGGEEEEGEEAVAGALKAVLGPLLVERRGEAAVRRH</sequence>
<dbReference type="InterPro" id="IPR016130">
    <property type="entry name" value="Tyr_Pase_AS"/>
</dbReference>
<evidence type="ECO:0000313" key="10">
    <source>
        <dbReference type="Proteomes" id="UP001318040"/>
    </source>
</evidence>
<dbReference type="Gene3D" id="3.90.190.10">
    <property type="entry name" value="Protein tyrosine phosphatase superfamily"/>
    <property type="match status" value="1"/>
</dbReference>
<dbReference type="AlphaFoldDB" id="A0AAJ7TZP2"/>
<feature type="compositionally biased region" description="Pro residues" evidence="7">
    <location>
        <begin position="513"/>
        <end position="526"/>
    </location>
</feature>
<evidence type="ECO:0000256" key="2">
    <source>
        <dbReference type="ARBA" id="ARBA00022801"/>
    </source>
</evidence>
<evidence type="ECO:0000256" key="7">
    <source>
        <dbReference type="SAM" id="MobiDB-lite"/>
    </source>
</evidence>
<feature type="compositionally biased region" description="Polar residues" evidence="7">
    <location>
        <begin position="595"/>
        <end position="608"/>
    </location>
</feature>
<feature type="compositionally biased region" description="Low complexity" evidence="7">
    <location>
        <begin position="572"/>
        <end position="583"/>
    </location>
</feature>
<dbReference type="GO" id="GO:0060271">
    <property type="term" value="P:cilium assembly"/>
    <property type="evidence" value="ECO:0007669"/>
    <property type="project" value="InterPro"/>
</dbReference>
<dbReference type="CTD" id="138639"/>
<organism evidence="10 11">
    <name type="scientific">Petromyzon marinus</name>
    <name type="common">Sea lamprey</name>
    <dbReference type="NCBI Taxonomy" id="7757"/>
    <lineage>
        <taxon>Eukaryota</taxon>
        <taxon>Metazoa</taxon>
        <taxon>Chordata</taxon>
        <taxon>Craniata</taxon>
        <taxon>Vertebrata</taxon>
        <taxon>Cyclostomata</taxon>
        <taxon>Hyperoartia</taxon>
        <taxon>Petromyzontiformes</taxon>
        <taxon>Petromyzontidae</taxon>
        <taxon>Petromyzon</taxon>
    </lineage>
</organism>
<dbReference type="GO" id="GO:0004725">
    <property type="term" value="F:protein tyrosine phosphatase activity"/>
    <property type="evidence" value="ECO:0007669"/>
    <property type="project" value="InterPro"/>
</dbReference>
<feature type="domain" description="Tyrosine specific protein phosphatases" evidence="9">
    <location>
        <begin position="171"/>
        <end position="238"/>
    </location>
</feature>
<evidence type="ECO:0000256" key="4">
    <source>
        <dbReference type="ARBA" id="ARBA00056295"/>
    </source>
</evidence>
<keyword evidence="10" id="KW-1185">Reference proteome</keyword>
<feature type="compositionally biased region" description="Basic and acidic residues" evidence="7">
    <location>
        <begin position="422"/>
        <end position="434"/>
    </location>
</feature>
<protein>
    <recommendedName>
        <fullName evidence="6">Protein tyrosine phosphatase domain-containing protein 1</fullName>
    </recommendedName>
</protein>
<comment type="similarity">
    <text evidence="5">Belongs to the protein-tyrosine phosphatase family. Non-receptor class PTPDC1 subfamily.</text>
</comment>
<feature type="compositionally biased region" description="Basic and acidic residues" evidence="7">
    <location>
        <begin position="470"/>
        <end position="480"/>
    </location>
</feature>
<feature type="compositionally biased region" description="Low complexity" evidence="7">
    <location>
        <begin position="544"/>
        <end position="564"/>
    </location>
</feature>
<dbReference type="PROSITE" id="PS00383">
    <property type="entry name" value="TYR_PHOSPHATASE_1"/>
    <property type="match status" value="1"/>
</dbReference>
<dbReference type="SMART" id="SM00195">
    <property type="entry name" value="DSPc"/>
    <property type="match status" value="1"/>
</dbReference>
<gene>
    <name evidence="11" type="primary">PTPDC1</name>
</gene>
<keyword evidence="3" id="KW-0904">Protein phosphatase</keyword>
<feature type="domain" description="Tyrosine-protein phosphatase" evidence="8">
    <location>
        <begin position="85"/>
        <end position="256"/>
    </location>
</feature>